<dbReference type="SUPFAM" id="SSF51905">
    <property type="entry name" value="FAD/NAD(P)-binding domain"/>
    <property type="match status" value="1"/>
</dbReference>
<dbReference type="EMBL" id="FNAI01000006">
    <property type="protein sequence ID" value="SDE43097.1"/>
    <property type="molecule type" value="Genomic_DNA"/>
</dbReference>
<gene>
    <name evidence="7" type="ORF">SAMN05216464_106110</name>
</gene>
<dbReference type="PANTHER" id="PTHR43734">
    <property type="entry name" value="PHYTOENE DESATURASE"/>
    <property type="match status" value="1"/>
</dbReference>
<dbReference type="PANTHER" id="PTHR43734:SF1">
    <property type="entry name" value="PHYTOENE DESATURASE"/>
    <property type="match status" value="1"/>
</dbReference>
<organism evidence="7 8">
    <name type="scientific">Mucilaginibacter pineti</name>
    <dbReference type="NCBI Taxonomy" id="1391627"/>
    <lineage>
        <taxon>Bacteria</taxon>
        <taxon>Pseudomonadati</taxon>
        <taxon>Bacteroidota</taxon>
        <taxon>Sphingobacteriia</taxon>
        <taxon>Sphingobacteriales</taxon>
        <taxon>Sphingobacteriaceae</taxon>
        <taxon>Mucilaginibacter</taxon>
    </lineage>
</organism>
<dbReference type="Gene3D" id="3.50.50.60">
    <property type="entry name" value="FAD/NAD(P)-binding domain"/>
    <property type="match status" value="2"/>
</dbReference>
<evidence type="ECO:0000256" key="5">
    <source>
        <dbReference type="RuleBase" id="RU362075"/>
    </source>
</evidence>
<dbReference type="InterPro" id="IPR014105">
    <property type="entry name" value="Carotenoid/retinoid_OxRdtase"/>
</dbReference>
<sequence>MGCEERSVGGRIFCAPLTLLPAPPLPTLRTTKNMNNKHIIIIGAGFAGLSAACVLAKEGFKVTVLEKNDQPGGRARVWEQDGFKFDMGPSWYWMPDVFENFFALFGKKPSDYYKLERLDPGYRVYFAKDDIMDVPAGMPQLEALFEQTEPGSSIGLKEFLKQAAYKYKVGMGEYVFRPSHSITEFIDYNLIKKSFSLQLLGSMSKHVRRYFKNPKLIKLLEFPVLFLGATPQNTPAMYSMMNYADLALGTWYPQGGMNEIVKAMVNLANELGVEIKLNTEVLKIDVENKLAGSIITNKGVFKADFIVAGADYEHVDQLLLDKKDQNYTPQYWDSRTMSPSSLLFYIGTNKKVPGIQHHNLFFDEDFELHAKEIYTTPMWPTSPLFYVCCTSKTDANAAPEGGENLFFLMPIAPGLHDDESTREKYFDLMLDRFEHITGNYIRDAIVVKRSYALNDFKADYHSFKGNAYGLANTLSQTAFFKPAMRAKHIKNMLYTGQLTVPGPGVPPAIISGQMVAGEVIKSFK</sequence>
<comment type="similarity">
    <text evidence="2 5">Belongs to the carotenoid/retinoid oxidoreductase family.</text>
</comment>
<comment type="pathway">
    <text evidence="1 5">Carotenoid biosynthesis.</text>
</comment>
<dbReference type="GO" id="GO:0016117">
    <property type="term" value="P:carotenoid biosynthetic process"/>
    <property type="evidence" value="ECO:0007669"/>
    <property type="project" value="UniProtKB-KW"/>
</dbReference>
<evidence type="ECO:0000256" key="4">
    <source>
        <dbReference type="ARBA" id="ARBA00023002"/>
    </source>
</evidence>
<proteinExistence type="inferred from homology"/>
<evidence type="ECO:0000313" key="7">
    <source>
        <dbReference type="EMBL" id="SDE43097.1"/>
    </source>
</evidence>
<evidence type="ECO:0000256" key="3">
    <source>
        <dbReference type="ARBA" id="ARBA00022746"/>
    </source>
</evidence>
<dbReference type="InterPro" id="IPR036188">
    <property type="entry name" value="FAD/NAD-bd_sf"/>
</dbReference>
<dbReference type="PRINTS" id="PR00419">
    <property type="entry name" value="ADXRDTASE"/>
</dbReference>
<accession>A0A1G7CUV6</accession>
<evidence type="ECO:0000313" key="8">
    <source>
        <dbReference type="Proteomes" id="UP000199072"/>
    </source>
</evidence>
<name>A0A1G7CUV6_9SPHI</name>
<dbReference type="Pfam" id="PF01593">
    <property type="entry name" value="Amino_oxidase"/>
    <property type="match status" value="1"/>
</dbReference>
<evidence type="ECO:0000259" key="6">
    <source>
        <dbReference type="Pfam" id="PF01593"/>
    </source>
</evidence>
<evidence type="ECO:0000256" key="1">
    <source>
        <dbReference type="ARBA" id="ARBA00004829"/>
    </source>
</evidence>
<keyword evidence="3 5" id="KW-0125">Carotenoid biosynthesis</keyword>
<dbReference type="InterPro" id="IPR002937">
    <property type="entry name" value="Amino_oxidase"/>
</dbReference>
<evidence type="ECO:0000256" key="2">
    <source>
        <dbReference type="ARBA" id="ARBA00006046"/>
    </source>
</evidence>
<feature type="domain" description="Amine oxidase" evidence="6">
    <location>
        <begin position="46"/>
        <end position="520"/>
    </location>
</feature>
<dbReference type="NCBIfam" id="TIGR02734">
    <property type="entry name" value="crtI_fam"/>
    <property type="match status" value="1"/>
</dbReference>
<dbReference type="AlphaFoldDB" id="A0A1G7CUV6"/>
<dbReference type="STRING" id="1391627.SAMN05216464_106110"/>
<dbReference type="Proteomes" id="UP000199072">
    <property type="component" value="Unassembled WGS sequence"/>
</dbReference>
<keyword evidence="4 5" id="KW-0560">Oxidoreductase</keyword>
<dbReference type="GO" id="GO:0016491">
    <property type="term" value="F:oxidoreductase activity"/>
    <property type="evidence" value="ECO:0007669"/>
    <property type="project" value="UniProtKB-KW"/>
</dbReference>
<keyword evidence="8" id="KW-1185">Reference proteome</keyword>
<reference evidence="7 8" key="1">
    <citation type="submission" date="2016-10" db="EMBL/GenBank/DDBJ databases">
        <authorList>
            <person name="de Groot N.N."/>
        </authorList>
    </citation>
    <scope>NUCLEOTIDE SEQUENCE [LARGE SCALE GENOMIC DNA]</scope>
    <source>
        <strain evidence="7 8">47C3B</strain>
    </source>
</reference>
<protein>
    <submittedName>
        <fullName evidence="7">Phytoene desaturase</fullName>
    </submittedName>
</protein>